<sequence length="387" mass="42815">MQVLLTVFSYEWKTSILGEVVNVSKGERSMQLFLSNKSSAFIETMVIGILGSLLFHLLHAPLPWMLGPLTGVTIWHFSTGRTLYWPTPLRNIALLLIGYMLGSSFTQRTVHEITQHFPYIIAVTLSTVLGSLLLGLIIVKKTNIKLIDGLFGSVPGGLSQVAILSEETKEVDTGTIVFMQTIRVILVILLIPFLTMYFIKPEASLNSPAPEVGTEAVAYPSLFGLLLLAIIGAFLGKKLKLPATFLTAPLLIIALFSITAVEVPALPPSFMLISQYFLGIYLGLYLKKEMRSNIRRIGFYSIFTSILLVFFSFLLAILLTKITSINLATAFLSTAPGGLAEMGVTATIVDADLAMISGYQLFRIFFIMFIALPLLQWWIRRKVQLNQ</sequence>
<name>A0A845F123_9BACL</name>
<feature type="transmembrane region" description="Helical" evidence="1">
    <location>
        <begin position="117"/>
        <end position="138"/>
    </location>
</feature>
<dbReference type="GO" id="GO:0010468">
    <property type="term" value="P:regulation of gene expression"/>
    <property type="evidence" value="ECO:0007669"/>
    <property type="project" value="InterPro"/>
</dbReference>
<dbReference type="PANTHER" id="PTHR38457">
    <property type="entry name" value="REGULATOR ABRB-RELATED"/>
    <property type="match status" value="1"/>
</dbReference>
<feature type="transmembrane region" description="Helical" evidence="1">
    <location>
        <begin position="219"/>
        <end position="236"/>
    </location>
</feature>
<evidence type="ECO:0000256" key="1">
    <source>
        <dbReference type="SAM" id="Phobius"/>
    </source>
</evidence>
<dbReference type="InterPro" id="IPR007820">
    <property type="entry name" value="AbrB_fam"/>
</dbReference>
<dbReference type="InterPro" id="IPR017516">
    <property type="entry name" value="AbrB_dup"/>
</dbReference>
<evidence type="ECO:0000313" key="3">
    <source>
        <dbReference type="Proteomes" id="UP000447833"/>
    </source>
</evidence>
<dbReference type="PANTHER" id="PTHR38457:SF1">
    <property type="entry name" value="REGULATOR ABRB-RELATED"/>
    <property type="match status" value="1"/>
</dbReference>
<dbReference type="AlphaFoldDB" id="A0A845F123"/>
<feature type="transmembrane region" description="Helical" evidence="1">
    <location>
        <begin position="40"/>
        <end position="62"/>
    </location>
</feature>
<dbReference type="EMBL" id="WMEY01000004">
    <property type="protein sequence ID" value="MYL64563.1"/>
    <property type="molecule type" value="Genomic_DNA"/>
</dbReference>
<feature type="transmembrane region" description="Helical" evidence="1">
    <location>
        <begin position="82"/>
        <end position="105"/>
    </location>
</feature>
<dbReference type="Proteomes" id="UP000447833">
    <property type="component" value="Unassembled WGS sequence"/>
</dbReference>
<feature type="transmembrane region" description="Helical" evidence="1">
    <location>
        <begin position="243"/>
        <end position="261"/>
    </location>
</feature>
<keyword evidence="1" id="KW-0472">Membrane</keyword>
<organism evidence="2 3">
    <name type="scientific">Guptibacillus hwajinpoensis</name>
    <dbReference type="NCBI Taxonomy" id="208199"/>
    <lineage>
        <taxon>Bacteria</taxon>
        <taxon>Bacillati</taxon>
        <taxon>Bacillota</taxon>
        <taxon>Bacilli</taxon>
        <taxon>Bacillales</taxon>
        <taxon>Guptibacillaceae</taxon>
        <taxon>Guptibacillus</taxon>
    </lineage>
</organism>
<comment type="caution">
    <text evidence="2">The sequence shown here is derived from an EMBL/GenBank/DDBJ whole genome shotgun (WGS) entry which is preliminary data.</text>
</comment>
<evidence type="ECO:0000313" key="2">
    <source>
        <dbReference type="EMBL" id="MYL64563.1"/>
    </source>
</evidence>
<proteinExistence type="predicted"/>
<dbReference type="PIRSF" id="PIRSF038991">
    <property type="entry name" value="Protein_AbrB"/>
    <property type="match status" value="1"/>
</dbReference>
<feature type="transmembrane region" description="Helical" evidence="1">
    <location>
        <begin position="176"/>
        <end position="199"/>
    </location>
</feature>
<accession>A0A845F123</accession>
<gene>
    <name evidence="2" type="ORF">GLW07_14495</name>
</gene>
<dbReference type="NCBIfam" id="TIGR03082">
    <property type="entry name" value="Gneg_AbrB_dup"/>
    <property type="match status" value="2"/>
</dbReference>
<feature type="transmembrane region" description="Helical" evidence="1">
    <location>
        <begin position="298"/>
        <end position="319"/>
    </location>
</feature>
<reference evidence="2 3" key="1">
    <citation type="submission" date="2019-11" db="EMBL/GenBank/DDBJ databases">
        <title>Genome sequences of 17 halophilic strains isolated from different environments.</title>
        <authorList>
            <person name="Furrow R.E."/>
        </authorList>
    </citation>
    <scope>NUCLEOTIDE SEQUENCE [LARGE SCALE GENOMIC DNA]</scope>
    <source>
        <strain evidence="2 3">22506_14_FS</strain>
    </source>
</reference>
<dbReference type="GO" id="GO:0016020">
    <property type="term" value="C:membrane"/>
    <property type="evidence" value="ECO:0007669"/>
    <property type="project" value="InterPro"/>
</dbReference>
<feature type="transmembrane region" description="Helical" evidence="1">
    <location>
        <begin position="361"/>
        <end position="379"/>
    </location>
</feature>
<feature type="transmembrane region" description="Helical" evidence="1">
    <location>
        <begin position="267"/>
        <end position="286"/>
    </location>
</feature>
<keyword evidence="1" id="KW-0812">Transmembrane</keyword>
<protein>
    <submittedName>
        <fullName evidence="2">AbrB family transcriptional regulator</fullName>
    </submittedName>
</protein>
<dbReference type="Pfam" id="PF05145">
    <property type="entry name" value="AbrB"/>
    <property type="match status" value="1"/>
</dbReference>
<keyword evidence="1" id="KW-1133">Transmembrane helix</keyword>